<dbReference type="InterPro" id="IPR007345">
    <property type="entry name" value="Polysacch_pyruvyl_Trfase"/>
</dbReference>
<keyword evidence="3" id="KW-1185">Reference proteome</keyword>
<dbReference type="STRING" id="545697.HMPREF0216_00418"/>
<dbReference type="EMBL" id="AMEZ01000013">
    <property type="protein sequence ID" value="EKY29059.1"/>
    <property type="molecule type" value="Genomic_DNA"/>
</dbReference>
<keyword evidence="2" id="KW-0808">Transferase</keyword>
<gene>
    <name evidence="2" type="ORF">HMPREF0216_00418</name>
</gene>
<dbReference type="GO" id="GO:0016740">
    <property type="term" value="F:transferase activity"/>
    <property type="evidence" value="ECO:0007669"/>
    <property type="project" value="UniProtKB-KW"/>
</dbReference>
<dbReference type="HOGENOM" id="CLU_045699_1_0_9"/>
<name>L1QM42_9CLOT</name>
<evidence type="ECO:0000259" key="1">
    <source>
        <dbReference type="Pfam" id="PF04230"/>
    </source>
</evidence>
<sequence>MPMLSKNIIVNLCGEKFINRIKYTFSFIYYKKFKKYKNEKKIIHAITPVYGNMGDQAIIYATNKLLRKYFSEYKLIEVNSNEFYKYAKALKYEINDDDLIVLIGGGNMGNIWVSEEVGRRLVIKTFHNNKIISMPQTIDFTKDKNGIHELKKSKRIYNNHKNLTLIAREENSYKIMKKEFNNCRVLINPDIVLSLYNNIKFNDYERTKVMLCLRNDKESIIDVDKSRLFNELDRAFENVFAYDTVINISITADNRENELRKMLNEFLRCKVVITDRLHGMLFAAITKTPCIVTKSLDYKITGTYEWIKDLNYIKFVEKLDTNLIKQLGMELINLNEKTNIDFESIYFKKLINSLS</sequence>
<feature type="domain" description="Polysaccharide pyruvyl transferase" evidence="1">
    <location>
        <begin position="52"/>
        <end position="292"/>
    </location>
</feature>
<accession>L1QM42</accession>
<dbReference type="eggNOG" id="COG5039">
    <property type="taxonomic scope" value="Bacteria"/>
</dbReference>
<dbReference type="PATRIC" id="fig|545697.3.peg.411"/>
<proteinExistence type="predicted"/>
<evidence type="ECO:0000313" key="2">
    <source>
        <dbReference type="EMBL" id="EKY29059.1"/>
    </source>
</evidence>
<protein>
    <submittedName>
        <fullName evidence="2">Polysaccharide pyruvyl transferase</fullName>
    </submittedName>
</protein>
<dbReference type="AlphaFoldDB" id="L1QM42"/>
<organism evidence="2 3">
    <name type="scientific">Clostridium celatum DSM 1785</name>
    <dbReference type="NCBI Taxonomy" id="545697"/>
    <lineage>
        <taxon>Bacteria</taxon>
        <taxon>Bacillati</taxon>
        <taxon>Bacillota</taxon>
        <taxon>Clostridia</taxon>
        <taxon>Eubacteriales</taxon>
        <taxon>Clostridiaceae</taxon>
        <taxon>Clostridium</taxon>
    </lineage>
</organism>
<dbReference type="OrthoDB" id="9807674at2"/>
<dbReference type="RefSeq" id="WP_005210480.1">
    <property type="nucleotide sequence ID" value="NZ_KB291607.1"/>
</dbReference>
<reference evidence="2 3" key="1">
    <citation type="submission" date="2012-05" db="EMBL/GenBank/DDBJ databases">
        <authorList>
            <person name="Weinstock G."/>
            <person name="Sodergren E."/>
            <person name="Lobos E.A."/>
            <person name="Fulton L."/>
            <person name="Fulton R."/>
            <person name="Courtney L."/>
            <person name="Fronick C."/>
            <person name="O'Laughlin M."/>
            <person name="Godfrey J."/>
            <person name="Wilson R.M."/>
            <person name="Miner T."/>
            <person name="Farmer C."/>
            <person name="Delehaunty K."/>
            <person name="Cordes M."/>
            <person name="Minx P."/>
            <person name="Tomlinson C."/>
            <person name="Chen J."/>
            <person name="Wollam A."/>
            <person name="Pepin K.H."/>
            <person name="Bhonagiri V."/>
            <person name="Zhang X."/>
            <person name="Suruliraj S."/>
            <person name="Warren W."/>
            <person name="Mitreva M."/>
            <person name="Mardis E.R."/>
            <person name="Wilson R.K."/>
        </authorList>
    </citation>
    <scope>NUCLEOTIDE SEQUENCE [LARGE SCALE GENOMIC DNA]</scope>
    <source>
        <strain evidence="2 3">DSM 1785</strain>
    </source>
</reference>
<comment type="caution">
    <text evidence="2">The sequence shown here is derived from an EMBL/GenBank/DDBJ whole genome shotgun (WGS) entry which is preliminary data.</text>
</comment>
<dbReference type="Proteomes" id="UP000010420">
    <property type="component" value="Unassembled WGS sequence"/>
</dbReference>
<evidence type="ECO:0000313" key="3">
    <source>
        <dbReference type="Proteomes" id="UP000010420"/>
    </source>
</evidence>
<dbReference type="Pfam" id="PF04230">
    <property type="entry name" value="PS_pyruv_trans"/>
    <property type="match status" value="1"/>
</dbReference>